<feature type="transmembrane region" description="Helical" evidence="2">
    <location>
        <begin position="341"/>
        <end position="360"/>
    </location>
</feature>
<feature type="transmembrane region" description="Helical" evidence="2">
    <location>
        <begin position="145"/>
        <end position="165"/>
    </location>
</feature>
<keyword evidence="2" id="KW-1133">Transmembrane helix</keyword>
<evidence type="ECO:0000256" key="2">
    <source>
        <dbReference type="SAM" id="Phobius"/>
    </source>
</evidence>
<keyword evidence="4" id="KW-1185">Reference proteome</keyword>
<dbReference type="EMBL" id="BMQA01000008">
    <property type="protein sequence ID" value="GGJ16752.1"/>
    <property type="molecule type" value="Genomic_DNA"/>
</dbReference>
<organism evidence="3 4">
    <name type="scientific">Streptomyces brasiliensis</name>
    <dbReference type="NCBI Taxonomy" id="1954"/>
    <lineage>
        <taxon>Bacteria</taxon>
        <taxon>Bacillati</taxon>
        <taxon>Actinomycetota</taxon>
        <taxon>Actinomycetes</taxon>
        <taxon>Kitasatosporales</taxon>
        <taxon>Streptomycetaceae</taxon>
        <taxon>Streptomyces</taxon>
    </lineage>
</organism>
<feature type="transmembrane region" description="Helical" evidence="2">
    <location>
        <begin position="172"/>
        <end position="191"/>
    </location>
</feature>
<feature type="compositionally biased region" description="Polar residues" evidence="1">
    <location>
        <begin position="1"/>
        <end position="20"/>
    </location>
</feature>
<evidence type="ECO:0000313" key="3">
    <source>
        <dbReference type="EMBL" id="GGJ16752.1"/>
    </source>
</evidence>
<reference evidence="3" key="2">
    <citation type="submission" date="2020-09" db="EMBL/GenBank/DDBJ databases">
        <authorList>
            <person name="Sun Q."/>
            <person name="Ohkuma M."/>
        </authorList>
    </citation>
    <scope>NUCLEOTIDE SEQUENCE</scope>
    <source>
        <strain evidence="3">JCM 3086</strain>
    </source>
</reference>
<evidence type="ECO:0000313" key="4">
    <source>
        <dbReference type="Proteomes" id="UP000657574"/>
    </source>
</evidence>
<dbReference type="Pfam" id="PF09852">
    <property type="entry name" value="DUF2079"/>
    <property type="match status" value="1"/>
</dbReference>
<dbReference type="InterPro" id="IPR018650">
    <property type="entry name" value="STSV1_Orf64"/>
</dbReference>
<sequence>MQAPSTSLSTSLPAQQSTLGQKAESESTRNSRFDGAWWAWAMAGALFFVYAALSLRIHHRMLSNSYDLGIFEQVVRSYADGHLPVSELKGPGYPILGDHFSPILALVAPFYALHRSAGTLLVVQAALIALSVVPLTLWARRSLGSLAGAVIGACYGLSWGIASAVGFDFHEVAFAAPLLAFSLTALGSGRLTAAAWWALPLLLVKEDLGLTVAVIGLVIAWRGPRKLGFMTAGLGLAGTLLALLVILPAFNPTGSFAYWFLADNPAGSASASGAGAGTGFLDLLSRSTVGLVVPQTKVSTLALMLAPTVFLALRSPLLWAALPTLAWRFFSNNYVHWGTGYHYSLVLMPIVFAAFVDALVQRGTRPAGLKRYLAGAAAVSLLILPSFPFWQLLNPGTWRADPRVAVAHSLMTKIPDDATVQASTYLVPQLTNRTSVSLYGYPVSRPNPQWIMVDTWVSPRWRWPLTYETEHALLTQAQRQGYRTVADRDGFILLHRTWPQREPITGDLDASEHKG</sequence>
<feature type="transmembrane region" description="Helical" evidence="2">
    <location>
        <begin position="372"/>
        <end position="393"/>
    </location>
</feature>
<reference evidence="3" key="1">
    <citation type="journal article" date="2014" name="Int. J. Syst. Evol. Microbiol.">
        <title>Complete genome sequence of Corynebacterium casei LMG S-19264T (=DSM 44701T), isolated from a smear-ripened cheese.</title>
        <authorList>
            <consortium name="US DOE Joint Genome Institute (JGI-PGF)"/>
            <person name="Walter F."/>
            <person name="Albersmeier A."/>
            <person name="Kalinowski J."/>
            <person name="Ruckert C."/>
        </authorList>
    </citation>
    <scope>NUCLEOTIDE SEQUENCE</scope>
    <source>
        <strain evidence="3">JCM 3086</strain>
    </source>
</reference>
<keyword evidence="2" id="KW-0812">Transmembrane</keyword>
<feature type="transmembrane region" description="Helical" evidence="2">
    <location>
        <begin position="120"/>
        <end position="139"/>
    </location>
</feature>
<protein>
    <recommendedName>
        <fullName evidence="5">DUF2079 domain-containing protein</fullName>
    </recommendedName>
</protein>
<name>A0A917KKV6_9ACTN</name>
<proteinExistence type="predicted"/>
<gene>
    <name evidence="3" type="ORF">GCM10010121_029310</name>
</gene>
<feature type="transmembrane region" description="Helical" evidence="2">
    <location>
        <begin position="197"/>
        <end position="220"/>
    </location>
</feature>
<dbReference type="Proteomes" id="UP000657574">
    <property type="component" value="Unassembled WGS sequence"/>
</dbReference>
<accession>A0A917KKV6</accession>
<feature type="transmembrane region" description="Helical" evidence="2">
    <location>
        <begin position="37"/>
        <end position="55"/>
    </location>
</feature>
<comment type="caution">
    <text evidence="3">The sequence shown here is derived from an EMBL/GenBank/DDBJ whole genome shotgun (WGS) entry which is preliminary data.</text>
</comment>
<keyword evidence="2" id="KW-0472">Membrane</keyword>
<feature type="transmembrane region" description="Helical" evidence="2">
    <location>
        <begin position="227"/>
        <end position="250"/>
    </location>
</feature>
<feature type="transmembrane region" description="Helical" evidence="2">
    <location>
        <begin position="301"/>
        <end position="321"/>
    </location>
</feature>
<dbReference type="AlphaFoldDB" id="A0A917KKV6"/>
<evidence type="ECO:0008006" key="5">
    <source>
        <dbReference type="Google" id="ProtNLM"/>
    </source>
</evidence>
<evidence type="ECO:0000256" key="1">
    <source>
        <dbReference type="SAM" id="MobiDB-lite"/>
    </source>
</evidence>
<feature type="region of interest" description="Disordered" evidence="1">
    <location>
        <begin position="1"/>
        <end position="26"/>
    </location>
</feature>